<dbReference type="Pfam" id="PF05193">
    <property type="entry name" value="Peptidase_M16_C"/>
    <property type="match status" value="1"/>
</dbReference>
<keyword evidence="2 9" id="KW-0645">Protease</keyword>
<feature type="non-terminal residue" evidence="9">
    <location>
        <position position="1"/>
    </location>
</feature>
<comment type="caution">
    <text evidence="9">The sequence shown here is derived from an EMBL/GenBank/DDBJ whole genome shotgun (WGS) entry which is preliminary data.</text>
</comment>
<comment type="similarity">
    <text evidence="1">Belongs to the peptidase M16 family.</text>
</comment>
<dbReference type="InterPro" id="IPR011765">
    <property type="entry name" value="Pept_M16_N"/>
</dbReference>
<evidence type="ECO:0000256" key="3">
    <source>
        <dbReference type="ARBA" id="ARBA00022723"/>
    </source>
</evidence>
<keyword evidence="6" id="KW-0482">Metalloprotease</keyword>
<evidence type="ECO:0000259" key="7">
    <source>
        <dbReference type="Pfam" id="PF00675"/>
    </source>
</evidence>
<dbReference type="EMBL" id="AMCI01002995">
    <property type="protein sequence ID" value="EJX01328.1"/>
    <property type="molecule type" value="Genomic_DNA"/>
</dbReference>
<dbReference type="InterPro" id="IPR001431">
    <property type="entry name" value="Pept_M16_Zn_BS"/>
</dbReference>
<evidence type="ECO:0000256" key="5">
    <source>
        <dbReference type="ARBA" id="ARBA00022833"/>
    </source>
</evidence>
<dbReference type="PANTHER" id="PTHR43690">
    <property type="entry name" value="NARDILYSIN"/>
    <property type="match status" value="1"/>
</dbReference>
<dbReference type="Gene3D" id="3.30.830.10">
    <property type="entry name" value="Metalloenzyme, LuxS/M16 peptidase-like"/>
    <property type="match status" value="2"/>
</dbReference>
<feature type="domain" description="Peptidase M16 C-terminal" evidence="8">
    <location>
        <begin position="178"/>
        <end position="350"/>
    </location>
</feature>
<dbReference type="SUPFAM" id="SSF63411">
    <property type="entry name" value="LuxS/MPP-like metallohydrolase"/>
    <property type="match status" value="2"/>
</dbReference>
<dbReference type="PANTHER" id="PTHR43690:SF17">
    <property type="entry name" value="PROTEIN YHJJ"/>
    <property type="match status" value="1"/>
</dbReference>
<feature type="non-terminal residue" evidence="9">
    <location>
        <position position="351"/>
    </location>
</feature>
<evidence type="ECO:0000256" key="1">
    <source>
        <dbReference type="ARBA" id="ARBA00007261"/>
    </source>
</evidence>
<keyword evidence="3" id="KW-0479">Metal-binding</keyword>
<dbReference type="PROSITE" id="PS00143">
    <property type="entry name" value="INSULINASE"/>
    <property type="match status" value="1"/>
</dbReference>
<proteinExistence type="inferred from homology"/>
<dbReference type="InterPro" id="IPR007863">
    <property type="entry name" value="Peptidase_M16_C"/>
</dbReference>
<keyword evidence="4" id="KW-0378">Hydrolase</keyword>
<protein>
    <submittedName>
        <fullName evidence="9">Zinc protease</fullName>
    </submittedName>
</protein>
<dbReference type="GO" id="GO:0006508">
    <property type="term" value="P:proteolysis"/>
    <property type="evidence" value="ECO:0007669"/>
    <property type="project" value="UniProtKB-KW"/>
</dbReference>
<gene>
    <name evidence="9" type="ORF">EVA_10566</name>
</gene>
<organism evidence="9">
    <name type="scientific">gut metagenome</name>
    <dbReference type="NCBI Taxonomy" id="749906"/>
    <lineage>
        <taxon>unclassified sequences</taxon>
        <taxon>metagenomes</taxon>
        <taxon>organismal metagenomes</taxon>
    </lineage>
</organism>
<dbReference type="Pfam" id="PF00675">
    <property type="entry name" value="Peptidase_M16"/>
    <property type="match status" value="1"/>
</dbReference>
<dbReference type="GO" id="GO:0046872">
    <property type="term" value="F:metal ion binding"/>
    <property type="evidence" value="ECO:0007669"/>
    <property type="project" value="UniProtKB-KW"/>
</dbReference>
<dbReference type="GO" id="GO:0004222">
    <property type="term" value="F:metalloendopeptidase activity"/>
    <property type="evidence" value="ECO:0007669"/>
    <property type="project" value="InterPro"/>
</dbReference>
<dbReference type="InterPro" id="IPR011249">
    <property type="entry name" value="Metalloenz_LuxS/M16"/>
</dbReference>
<feature type="domain" description="Peptidase M16 N-terminal" evidence="7">
    <location>
        <begin position="26"/>
        <end position="171"/>
    </location>
</feature>
<dbReference type="AlphaFoldDB" id="J9GHH1"/>
<keyword evidence="5" id="KW-0862">Zinc</keyword>
<accession>J9GHH1</accession>
<dbReference type="InterPro" id="IPR050626">
    <property type="entry name" value="Peptidase_M16"/>
</dbReference>
<sequence length="351" mass="39936">NQNTPVPVVTVEGITEYRLPNGLKIVLYPENSKPTATVNMTYLVGSRHENYGETGMAHLLEHLMFKGSEHYPCPTAEFTKRGFRINGSTWIDRTNYHVSFTANDENMKWVLGWQADAMVNSFIAKKDLETEMTVVRNEYEMGENRPSSVLLKRMQSVMFDWHSYGRSTIGARSDIENVEIENLQAFYRRYYQPDNAVLTVTGNFQVEAVLGWIGERFGSIPKPTRKLPKEWTVEPTADGEREFTVRRPGEMQMLMVGYRVPAALHPDYEPTAMASMILSDAPTGRLYKELVETGLASQVFGWMIPGYHPGFVVFGAMVNKNDPIEPVKQKLIEVIEKALTREPASLQEVER</sequence>
<name>J9GHH1_9ZZZZ</name>
<evidence type="ECO:0000313" key="9">
    <source>
        <dbReference type="EMBL" id="EJX01328.1"/>
    </source>
</evidence>
<evidence type="ECO:0000259" key="8">
    <source>
        <dbReference type="Pfam" id="PF05193"/>
    </source>
</evidence>
<evidence type="ECO:0000256" key="4">
    <source>
        <dbReference type="ARBA" id="ARBA00022801"/>
    </source>
</evidence>
<evidence type="ECO:0000256" key="2">
    <source>
        <dbReference type="ARBA" id="ARBA00022670"/>
    </source>
</evidence>
<reference evidence="9" key="1">
    <citation type="journal article" date="2012" name="PLoS ONE">
        <title>Gene sets for utilization of primary and secondary nutrition supplies in the distal gut of endangered iberian lynx.</title>
        <authorList>
            <person name="Alcaide M."/>
            <person name="Messina E."/>
            <person name="Richter M."/>
            <person name="Bargiela R."/>
            <person name="Peplies J."/>
            <person name="Huws S.A."/>
            <person name="Newbold C.J."/>
            <person name="Golyshin P.N."/>
            <person name="Simon M.A."/>
            <person name="Lopez G."/>
            <person name="Yakimov M.M."/>
            <person name="Ferrer M."/>
        </authorList>
    </citation>
    <scope>NUCLEOTIDE SEQUENCE</scope>
</reference>
<evidence type="ECO:0000256" key="6">
    <source>
        <dbReference type="ARBA" id="ARBA00023049"/>
    </source>
</evidence>